<protein>
    <recommendedName>
        <fullName evidence="4">Thioredoxin domain-containing protein</fullName>
    </recommendedName>
</protein>
<proteinExistence type="predicted"/>
<evidence type="ECO:0000256" key="1">
    <source>
        <dbReference type="SAM" id="MobiDB-lite"/>
    </source>
</evidence>
<dbReference type="CDD" id="cd01659">
    <property type="entry name" value="TRX_superfamily"/>
    <property type="match status" value="1"/>
</dbReference>
<feature type="region of interest" description="Disordered" evidence="1">
    <location>
        <begin position="171"/>
        <end position="273"/>
    </location>
</feature>
<dbReference type="GeneID" id="82202905"/>
<feature type="compositionally biased region" description="Acidic residues" evidence="1">
    <location>
        <begin position="210"/>
        <end position="254"/>
    </location>
</feature>
<sequence length="273" mass="30765">MKLKRAISSLVVLFLGLFMIAGCSSQKPFETKDVSMSEAAQMMDEGQTFVLLFERDNCPFCSAMNEYIEKTKKEHPGLTVWKVDATSFEMYRENEGDMTLISNTDDGKALLSRFPYYLYTPAIYLIKDGVPESVGVGFDESKGTVSVWDTNSTIQWDQSKPEDLWTFIEKGQPQQKSAADQGQDQKTDESKPEQDQKQDSSLQQPHEESVPEQEEPPVEAEAPVTEEEPVIDESAVVEESDGAAEEETVYDESVIEPQSEQEFIEEDPEQVVE</sequence>
<organism evidence="2 3">
    <name type="scientific">Ileibacterium valens</name>
    <dbReference type="NCBI Taxonomy" id="1862668"/>
    <lineage>
        <taxon>Bacteria</taxon>
        <taxon>Bacillati</taxon>
        <taxon>Bacillota</taxon>
        <taxon>Erysipelotrichia</taxon>
        <taxon>Erysipelotrichales</taxon>
        <taxon>Erysipelotrichaceae</taxon>
        <taxon>Ileibacterium</taxon>
    </lineage>
</organism>
<dbReference type="EMBL" id="MPJW01000136">
    <property type="protein sequence ID" value="OLU39396.1"/>
    <property type="molecule type" value="Genomic_DNA"/>
</dbReference>
<evidence type="ECO:0000313" key="2">
    <source>
        <dbReference type="EMBL" id="OLU39396.1"/>
    </source>
</evidence>
<gene>
    <name evidence="2" type="ORF">BO222_06805</name>
</gene>
<dbReference type="Gene3D" id="3.40.30.10">
    <property type="entry name" value="Glutaredoxin"/>
    <property type="match status" value="1"/>
</dbReference>
<feature type="compositionally biased region" description="Acidic residues" evidence="1">
    <location>
        <begin position="262"/>
        <end position="273"/>
    </location>
</feature>
<name>A0A1U7NFR8_9FIRM</name>
<dbReference type="SUPFAM" id="SSF52833">
    <property type="entry name" value="Thioredoxin-like"/>
    <property type="match status" value="1"/>
</dbReference>
<dbReference type="RefSeq" id="WP_075819598.1">
    <property type="nucleotide sequence ID" value="NZ_CAOUMU010000003.1"/>
</dbReference>
<accession>A0A1U7NFR8</accession>
<reference evidence="2 3" key="1">
    <citation type="submission" date="2016-11" db="EMBL/GenBank/DDBJ databases">
        <title>Description of two novel members of the family Erysipelotrichaceae: Ileibacterium lipovorans gen. nov., sp. nov. and Dubosiella newyorkensis, gen. nov., sp. nov.</title>
        <authorList>
            <person name="Cox L.M."/>
            <person name="Sohn J."/>
            <person name="Tyrrell K.L."/>
            <person name="Citron D.M."/>
            <person name="Lawson P.A."/>
            <person name="Patel N.B."/>
            <person name="Iizumi T."/>
            <person name="Perez-Perez G.I."/>
            <person name="Goldstein E.J."/>
            <person name="Blaser M.J."/>
        </authorList>
    </citation>
    <scope>NUCLEOTIDE SEQUENCE [LARGE SCALE GENOMIC DNA]</scope>
    <source>
        <strain evidence="2 3">NYU-BL-A3</strain>
    </source>
</reference>
<dbReference type="InterPro" id="IPR036249">
    <property type="entry name" value="Thioredoxin-like_sf"/>
</dbReference>
<comment type="caution">
    <text evidence="2">The sequence shown here is derived from an EMBL/GenBank/DDBJ whole genome shotgun (WGS) entry which is preliminary data.</text>
</comment>
<keyword evidence="3" id="KW-1185">Reference proteome</keyword>
<dbReference type="AlphaFoldDB" id="A0A1U7NFR8"/>
<dbReference type="PROSITE" id="PS51257">
    <property type="entry name" value="PROKAR_LIPOPROTEIN"/>
    <property type="match status" value="1"/>
</dbReference>
<dbReference type="OrthoDB" id="1644375at2"/>
<feature type="compositionally biased region" description="Basic and acidic residues" evidence="1">
    <location>
        <begin position="183"/>
        <end position="198"/>
    </location>
</feature>
<evidence type="ECO:0008006" key="4">
    <source>
        <dbReference type="Google" id="ProtNLM"/>
    </source>
</evidence>
<evidence type="ECO:0000313" key="3">
    <source>
        <dbReference type="Proteomes" id="UP000186341"/>
    </source>
</evidence>
<dbReference type="Proteomes" id="UP000186341">
    <property type="component" value="Unassembled WGS sequence"/>
</dbReference>
<feature type="compositionally biased region" description="Polar residues" evidence="1">
    <location>
        <begin position="172"/>
        <end position="182"/>
    </location>
</feature>